<evidence type="ECO:0000256" key="4">
    <source>
        <dbReference type="ARBA" id="ARBA00009461"/>
    </source>
</evidence>
<reference evidence="10 11" key="1">
    <citation type="submission" date="2019-01" db="EMBL/GenBank/DDBJ databases">
        <title>Genome sequencing of the rare red list fungi Fomitopsis rosea.</title>
        <authorList>
            <person name="Buettner E."/>
            <person name="Kellner H."/>
        </authorList>
    </citation>
    <scope>NUCLEOTIDE SEQUENCE [LARGE SCALE GENOMIC DNA]</scope>
    <source>
        <strain evidence="10 11">DSM 105464</strain>
    </source>
</reference>
<dbReference type="InterPro" id="IPR039024">
    <property type="entry name" value="RTC4"/>
</dbReference>
<keyword evidence="6" id="KW-0963">Cytoplasm</keyword>
<dbReference type="AlphaFoldDB" id="A0A4Y9XLT5"/>
<dbReference type="SMART" id="SM01312">
    <property type="entry name" value="RTC4"/>
    <property type="match status" value="1"/>
</dbReference>
<evidence type="ECO:0000256" key="1">
    <source>
        <dbReference type="ARBA" id="ARBA00002738"/>
    </source>
</evidence>
<dbReference type="EMBL" id="SEKV01001237">
    <property type="protein sequence ID" value="TFY51254.1"/>
    <property type="molecule type" value="Genomic_DNA"/>
</dbReference>
<comment type="function">
    <text evidence="1">May be involved in a process influencing telomere capping.</text>
</comment>
<dbReference type="Proteomes" id="UP000298390">
    <property type="component" value="Unassembled WGS sequence"/>
</dbReference>
<evidence type="ECO:0000256" key="7">
    <source>
        <dbReference type="ARBA" id="ARBA00023242"/>
    </source>
</evidence>
<dbReference type="PANTHER" id="PTHR41391:SF1">
    <property type="entry name" value="RESTRICTION OF TELOMERE CAPPING PROTEIN 4"/>
    <property type="match status" value="1"/>
</dbReference>
<proteinExistence type="inferred from homology"/>
<feature type="domain" description="Restriction of telomere capping protein 4 C-terminal" evidence="9">
    <location>
        <begin position="644"/>
        <end position="749"/>
    </location>
</feature>
<evidence type="ECO:0000256" key="3">
    <source>
        <dbReference type="ARBA" id="ARBA00004496"/>
    </source>
</evidence>
<evidence type="ECO:0000313" key="11">
    <source>
        <dbReference type="Proteomes" id="UP000298390"/>
    </source>
</evidence>
<feature type="compositionally biased region" description="Polar residues" evidence="8">
    <location>
        <begin position="462"/>
        <end position="473"/>
    </location>
</feature>
<comment type="subcellular location">
    <subcellularLocation>
        <location evidence="3">Cytoplasm</location>
    </subcellularLocation>
    <subcellularLocation>
        <location evidence="2">Nucleus</location>
    </subcellularLocation>
</comment>
<feature type="region of interest" description="Disordered" evidence="8">
    <location>
        <begin position="462"/>
        <end position="482"/>
    </location>
</feature>
<name>A0A4Y9XLT5_9APHY</name>
<evidence type="ECO:0000256" key="5">
    <source>
        <dbReference type="ARBA" id="ARBA00015162"/>
    </source>
</evidence>
<comment type="caution">
    <text evidence="10">The sequence shown here is derived from an EMBL/GenBank/DDBJ whole genome shotgun (WGS) entry which is preliminary data.</text>
</comment>
<accession>A0A4Y9XLT5</accession>
<dbReference type="PANTHER" id="PTHR41391">
    <property type="entry name" value="RESTRICTION OF TELOMERE CAPPING PROTEIN 4"/>
    <property type="match status" value="1"/>
</dbReference>
<dbReference type="GO" id="GO:0005737">
    <property type="term" value="C:cytoplasm"/>
    <property type="evidence" value="ECO:0007669"/>
    <property type="project" value="UniProtKB-SubCell"/>
</dbReference>
<gene>
    <name evidence="10" type="ORF">EVJ58_g10666</name>
</gene>
<sequence length="867" mass="97647">MFSKADSTAQTIVVQLRGRPHKANEAATTNRIPRMYCHAHKMQGFEGPSVPIERWRTGFANAPSAPGIQPAAPVQRTAVGVPLTAGMRTDPTKQGRQLARPIGPLWETQFNHKNAEVQQTKTTKARREELSIREKKTVLFVVFYENDAGPDNEPVEIKEHVETWPQVQFADMQLLVKAFRLSGESFIMHYEPKQSSWVLGRLDTIITVDPSRNGTRILLRLPKDLHTVWPSSRRLEDELQKQSRKRGALTELVSPVKKTIRSDTGLVASRVVTQPSPTNPVDDLPDQLRALPAPSDVTMHQAEPVYAMVQHNEPSDVPSAGKGGIRRRWPTDFYVYEVGDGITDMRRRMLAQSSSSAKGKGLTKAEAFRDVFGLDIVRSTYVRVVNMWDALPQETRRRYIAYGRDPKARWPTFWGKYKDIIANTPNEPEDGALQDKSHGTQAFTSADEELDSLQTQDVLSASNVQERQSSSGPSEHVQVPMSPTPSPIIPVSVRWPSPLAGEPPLPAVPEIDFSAVEALPALAFAPELDPNVPKCEFCDEIIPADFVESPMLARMRQELEACSELDPMAWNPRHRRTAHWEVHQAYCEQHDFEWRLLPQAREAGWPTVVDFGNLRRRILRMLPELCAIIKKPRMSEFFARVETLYTPHPGKRTLALGTQLAMYDLAAQSVGYYGAKGYEMILFMLLHLFDNVTFNCGQTKPVPFRETLEHVLIPEVAVRLIQDDLSTSRMQALEILRDSSPYGAIAHPTEANDPDVDTMVDAATALVRKNMVRHEEYIQSGSSMDFEAWVRTVTMDVDERQSEIERGPTVKHEPRNDLDQLLSIKAEEDDTLLTTALKGEVVPTRHSLASFKETISEDGKTIFELID</sequence>
<dbReference type="InterPro" id="IPR028094">
    <property type="entry name" value="RTC4_C"/>
</dbReference>
<keyword evidence="7" id="KW-0539">Nucleus</keyword>
<organism evidence="10 11">
    <name type="scientific">Rhodofomes roseus</name>
    <dbReference type="NCBI Taxonomy" id="34475"/>
    <lineage>
        <taxon>Eukaryota</taxon>
        <taxon>Fungi</taxon>
        <taxon>Dikarya</taxon>
        <taxon>Basidiomycota</taxon>
        <taxon>Agaricomycotina</taxon>
        <taxon>Agaricomycetes</taxon>
        <taxon>Polyporales</taxon>
        <taxon>Rhodofomes</taxon>
    </lineage>
</organism>
<dbReference type="GO" id="GO:0005634">
    <property type="term" value="C:nucleus"/>
    <property type="evidence" value="ECO:0007669"/>
    <property type="project" value="UniProtKB-SubCell"/>
</dbReference>
<evidence type="ECO:0000256" key="2">
    <source>
        <dbReference type="ARBA" id="ARBA00004123"/>
    </source>
</evidence>
<comment type="similarity">
    <text evidence="4">Belongs to the RTC4 family.</text>
</comment>
<evidence type="ECO:0000313" key="10">
    <source>
        <dbReference type="EMBL" id="TFY51254.1"/>
    </source>
</evidence>
<dbReference type="STRING" id="34475.A0A4Y9XLT5"/>
<evidence type="ECO:0000256" key="8">
    <source>
        <dbReference type="SAM" id="MobiDB-lite"/>
    </source>
</evidence>
<dbReference type="Pfam" id="PF14474">
    <property type="entry name" value="RTC4"/>
    <property type="match status" value="1"/>
</dbReference>
<protein>
    <recommendedName>
        <fullName evidence="5">Restriction of telomere capping protein 4</fullName>
    </recommendedName>
</protein>
<evidence type="ECO:0000259" key="9">
    <source>
        <dbReference type="SMART" id="SM01312"/>
    </source>
</evidence>
<evidence type="ECO:0000256" key="6">
    <source>
        <dbReference type="ARBA" id="ARBA00022490"/>
    </source>
</evidence>